<name>A0A9X3IZL1_9BACT</name>
<comment type="caution">
    <text evidence="2">The sequence shown here is derived from an EMBL/GenBank/DDBJ whole genome shotgun (WGS) entry which is preliminary data.</text>
</comment>
<evidence type="ECO:0000313" key="2">
    <source>
        <dbReference type="EMBL" id="MCY1008068.1"/>
    </source>
</evidence>
<dbReference type="EMBL" id="JAPNKE010000002">
    <property type="protein sequence ID" value="MCY1008068.1"/>
    <property type="molecule type" value="Genomic_DNA"/>
</dbReference>
<keyword evidence="1" id="KW-1133">Transmembrane helix</keyword>
<proteinExistence type="predicted"/>
<feature type="transmembrane region" description="Helical" evidence="1">
    <location>
        <begin position="94"/>
        <end position="122"/>
    </location>
</feature>
<organism evidence="2 3">
    <name type="scientific">Nannocystis pusilla</name>
    <dbReference type="NCBI Taxonomy" id="889268"/>
    <lineage>
        <taxon>Bacteria</taxon>
        <taxon>Pseudomonadati</taxon>
        <taxon>Myxococcota</taxon>
        <taxon>Polyangia</taxon>
        <taxon>Nannocystales</taxon>
        <taxon>Nannocystaceae</taxon>
        <taxon>Nannocystis</taxon>
    </lineage>
</organism>
<accession>A0A9X3IZL1</accession>
<keyword evidence="1" id="KW-0812">Transmembrane</keyword>
<feature type="transmembrane region" description="Helical" evidence="1">
    <location>
        <begin position="58"/>
        <end position="82"/>
    </location>
</feature>
<dbReference type="RefSeq" id="WP_267770717.1">
    <property type="nucleotide sequence ID" value="NZ_JAPNKE010000002.1"/>
</dbReference>
<dbReference type="Proteomes" id="UP001150924">
    <property type="component" value="Unassembled WGS sequence"/>
</dbReference>
<keyword evidence="3" id="KW-1185">Reference proteome</keyword>
<reference evidence="2" key="1">
    <citation type="submission" date="2022-11" db="EMBL/GenBank/DDBJ databases">
        <title>Minimal conservation of predation-associated metabolite biosynthetic gene clusters underscores biosynthetic potential of Myxococcota including descriptions for ten novel species: Archangium lansinium sp. nov., Myxococcus landrumus sp. nov., Nannocystis bai.</title>
        <authorList>
            <person name="Ahearne A."/>
            <person name="Stevens C."/>
            <person name="Phillips K."/>
        </authorList>
    </citation>
    <scope>NUCLEOTIDE SEQUENCE</scope>
    <source>
        <strain evidence="2">Na p29</strain>
    </source>
</reference>
<feature type="transmembrane region" description="Helical" evidence="1">
    <location>
        <begin position="21"/>
        <end position="52"/>
    </location>
</feature>
<gene>
    <name evidence="2" type="ORF">OV079_21420</name>
</gene>
<keyword evidence="1" id="KW-0472">Membrane</keyword>
<evidence type="ECO:0000313" key="3">
    <source>
        <dbReference type="Proteomes" id="UP001150924"/>
    </source>
</evidence>
<sequence>MSEARTIPFTAGQRATIRSCGLLMLPIGLIELWSGVDALIDLLPMLALVLVWPLVGAAVYAAVQAALGLGLLVGGVVFFQVARAGTVAALVRGLRALCLVFVIKAVLLLLVTASMLFVMLGIPLLGL</sequence>
<dbReference type="AlphaFoldDB" id="A0A9X3IZL1"/>
<protein>
    <submittedName>
        <fullName evidence="2">Uncharacterized protein</fullName>
    </submittedName>
</protein>
<evidence type="ECO:0000256" key="1">
    <source>
        <dbReference type="SAM" id="Phobius"/>
    </source>
</evidence>